<keyword evidence="3" id="KW-0238">DNA-binding</keyword>
<keyword evidence="5" id="KW-0804">Transcription</keyword>
<evidence type="ECO:0000256" key="4">
    <source>
        <dbReference type="ARBA" id="ARBA00023159"/>
    </source>
</evidence>
<evidence type="ECO:0000256" key="3">
    <source>
        <dbReference type="ARBA" id="ARBA00023125"/>
    </source>
</evidence>
<feature type="domain" description="LysR substrate-binding" evidence="6">
    <location>
        <begin position="38"/>
        <end position="122"/>
    </location>
</feature>
<evidence type="ECO:0000256" key="5">
    <source>
        <dbReference type="ARBA" id="ARBA00023163"/>
    </source>
</evidence>
<evidence type="ECO:0000259" key="6">
    <source>
        <dbReference type="Pfam" id="PF03466"/>
    </source>
</evidence>
<dbReference type="GO" id="GO:0032993">
    <property type="term" value="C:protein-DNA complex"/>
    <property type="evidence" value="ECO:0007669"/>
    <property type="project" value="TreeGrafter"/>
</dbReference>
<proteinExistence type="inferred from homology"/>
<sequence length="132" mass="14064">MGRNVRLTVEGQVLVGNASKILTQLEKAGADLAAAVHEPVGTIRVGAFLTVAESIVPGALAILSARKRLRVEVIEAKPSNALAALLSRDLDLLITEQFPGYPYPVPSEVTRLPIGHDPLYLARSGDDTSLDR</sequence>
<dbReference type="SUPFAM" id="SSF53850">
    <property type="entry name" value="Periplasmic binding protein-like II"/>
    <property type="match status" value="1"/>
</dbReference>
<dbReference type="InterPro" id="IPR005119">
    <property type="entry name" value="LysR_subst-bd"/>
</dbReference>
<comment type="similarity">
    <text evidence="1">Belongs to the LysR transcriptional regulatory family.</text>
</comment>
<dbReference type="EMBL" id="BAWF01000067">
    <property type="protein sequence ID" value="GAF49092.1"/>
    <property type="molecule type" value="Genomic_DNA"/>
</dbReference>
<accession>X0QBY9</accession>
<dbReference type="Gene3D" id="3.40.190.10">
    <property type="entry name" value="Periplasmic binding protein-like II"/>
    <property type="match status" value="1"/>
</dbReference>
<keyword evidence="2" id="KW-0805">Transcription regulation</keyword>
<organism evidence="7 8">
    <name type="scientific">Rhodococcus wratislaviensis NBRC 100605</name>
    <dbReference type="NCBI Taxonomy" id="1219028"/>
    <lineage>
        <taxon>Bacteria</taxon>
        <taxon>Bacillati</taxon>
        <taxon>Actinomycetota</taxon>
        <taxon>Actinomycetes</taxon>
        <taxon>Mycobacteriales</taxon>
        <taxon>Nocardiaceae</taxon>
        <taxon>Rhodococcus</taxon>
    </lineage>
</organism>
<keyword evidence="4" id="KW-0010">Activator</keyword>
<dbReference type="Pfam" id="PF03466">
    <property type="entry name" value="LysR_substrate"/>
    <property type="match status" value="1"/>
</dbReference>
<dbReference type="GO" id="GO:0003677">
    <property type="term" value="F:DNA binding"/>
    <property type="evidence" value="ECO:0007669"/>
    <property type="project" value="UniProtKB-KW"/>
</dbReference>
<evidence type="ECO:0000313" key="7">
    <source>
        <dbReference type="EMBL" id="GAF49092.1"/>
    </source>
</evidence>
<reference evidence="7 8" key="1">
    <citation type="submission" date="2014-02" db="EMBL/GenBank/DDBJ databases">
        <title>Whole genome shotgun sequence of Rhodococcus wratislaviensis NBRC 100605.</title>
        <authorList>
            <person name="Hosoyama A."/>
            <person name="Tsuchikane K."/>
            <person name="Yoshida I."/>
            <person name="Ohji S."/>
            <person name="Ichikawa N."/>
            <person name="Yamazoe A."/>
            <person name="Fujita N."/>
        </authorList>
    </citation>
    <scope>NUCLEOTIDE SEQUENCE [LARGE SCALE GENOMIC DNA]</scope>
    <source>
        <strain evidence="7 8">NBRC 100605</strain>
    </source>
</reference>
<dbReference type="AlphaFoldDB" id="X0QBY9"/>
<dbReference type="Proteomes" id="UP000019491">
    <property type="component" value="Unassembled WGS sequence"/>
</dbReference>
<evidence type="ECO:0000256" key="1">
    <source>
        <dbReference type="ARBA" id="ARBA00009437"/>
    </source>
</evidence>
<dbReference type="PANTHER" id="PTHR30346:SF29">
    <property type="entry name" value="LYSR SUBSTRATE-BINDING"/>
    <property type="match status" value="1"/>
</dbReference>
<evidence type="ECO:0000256" key="2">
    <source>
        <dbReference type="ARBA" id="ARBA00023015"/>
    </source>
</evidence>
<protein>
    <recommendedName>
        <fullName evidence="6">LysR substrate-binding domain-containing protein</fullName>
    </recommendedName>
</protein>
<comment type="caution">
    <text evidence="7">The sequence shown here is derived from an EMBL/GenBank/DDBJ whole genome shotgun (WGS) entry which is preliminary data.</text>
</comment>
<dbReference type="GO" id="GO:0003700">
    <property type="term" value="F:DNA-binding transcription factor activity"/>
    <property type="evidence" value="ECO:0007669"/>
    <property type="project" value="TreeGrafter"/>
</dbReference>
<gene>
    <name evidence="7" type="ORF">RW1_067_00260</name>
</gene>
<dbReference type="PANTHER" id="PTHR30346">
    <property type="entry name" value="TRANSCRIPTIONAL DUAL REGULATOR HCAR-RELATED"/>
    <property type="match status" value="1"/>
</dbReference>
<name>X0QBY9_RHOWR</name>
<evidence type="ECO:0000313" key="8">
    <source>
        <dbReference type="Proteomes" id="UP000019491"/>
    </source>
</evidence>
<keyword evidence="8" id="KW-1185">Reference proteome</keyword>